<keyword evidence="4 7" id="KW-0862">Zinc</keyword>
<dbReference type="InterPro" id="IPR001765">
    <property type="entry name" value="Carbonic_anhydrase"/>
</dbReference>
<keyword evidence="3 7" id="KW-0479">Metal-binding</keyword>
<evidence type="ECO:0000256" key="2">
    <source>
        <dbReference type="ARBA" id="ARBA00012925"/>
    </source>
</evidence>
<accession>A0A1I3SZ35</accession>
<evidence type="ECO:0000256" key="1">
    <source>
        <dbReference type="ARBA" id="ARBA00006217"/>
    </source>
</evidence>
<evidence type="ECO:0000313" key="10">
    <source>
        <dbReference type="Proteomes" id="UP000242763"/>
    </source>
</evidence>
<dbReference type="PROSITE" id="PS00705">
    <property type="entry name" value="PROK_CO2_ANHYDRASE_2"/>
    <property type="match status" value="1"/>
</dbReference>
<feature type="binding site" evidence="7">
    <location>
        <position position="55"/>
    </location>
    <ligand>
        <name>Zn(2+)</name>
        <dbReference type="ChEBI" id="CHEBI:29105"/>
    </ligand>
</feature>
<comment type="catalytic activity">
    <reaction evidence="6 8">
        <text>hydrogencarbonate + H(+) = CO2 + H2O</text>
        <dbReference type="Rhea" id="RHEA:10748"/>
        <dbReference type="ChEBI" id="CHEBI:15377"/>
        <dbReference type="ChEBI" id="CHEBI:15378"/>
        <dbReference type="ChEBI" id="CHEBI:16526"/>
        <dbReference type="ChEBI" id="CHEBI:17544"/>
        <dbReference type="EC" id="4.2.1.1"/>
    </reaction>
</comment>
<dbReference type="PANTHER" id="PTHR11002">
    <property type="entry name" value="CARBONIC ANHYDRASE"/>
    <property type="match status" value="1"/>
</dbReference>
<feature type="binding site" evidence="7">
    <location>
        <position position="114"/>
    </location>
    <ligand>
        <name>Zn(2+)</name>
        <dbReference type="ChEBI" id="CHEBI:29105"/>
    </ligand>
</feature>
<keyword evidence="5 8" id="KW-0456">Lyase</keyword>
<proteinExistence type="inferred from homology"/>
<comment type="similarity">
    <text evidence="1 8">Belongs to the beta-class carbonic anhydrase family.</text>
</comment>
<organism evidence="9 10">
    <name type="scientific">Aquamicrobium aerolatum DSM 21857</name>
    <dbReference type="NCBI Taxonomy" id="1121003"/>
    <lineage>
        <taxon>Bacteria</taxon>
        <taxon>Pseudomonadati</taxon>
        <taxon>Pseudomonadota</taxon>
        <taxon>Alphaproteobacteria</taxon>
        <taxon>Hyphomicrobiales</taxon>
        <taxon>Phyllobacteriaceae</taxon>
        <taxon>Aerobium</taxon>
    </lineage>
</organism>
<dbReference type="STRING" id="1121003.SAMN03080618_03515"/>
<protein>
    <recommendedName>
        <fullName evidence="2 8">Carbonic anhydrase</fullName>
        <ecNumber evidence="2 8">4.2.1.1</ecNumber>
    </recommendedName>
    <alternativeName>
        <fullName evidence="8">Carbonate dehydratase</fullName>
    </alternativeName>
</protein>
<dbReference type="RefSeq" id="WP_091525086.1">
    <property type="nucleotide sequence ID" value="NZ_FORF01000038.1"/>
</dbReference>
<evidence type="ECO:0000313" key="9">
    <source>
        <dbReference type="EMBL" id="SFJ63720.1"/>
    </source>
</evidence>
<sequence>MGDEHQPGCGCRSIDHLVEGVKAFKSSNYGQELDVMRKLVEEGQAPATLIISCSDSRVDPSLLTSAKPGELFTVRNVANLVPPYAPGASLHGTGAAIEYAVRDLEVDHIVILGHAHCGGIKALIAGAAGNRMERDFINDWMEIALDATNLVVDDPAAEGGKRSVTLEWLEENRFLVERSAIGNSLRNLMGYPWLRERVEANSLQLHGWWFDLETGDLWKTQPGDTRLLPVL</sequence>
<dbReference type="PROSITE" id="PS00704">
    <property type="entry name" value="PROK_CO2_ANHYDRASE_1"/>
    <property type="match status" value="1"/>
</dbReference>
<name>A0A1I3SZ35_9HYPH</name>
<dbReference type="CDD" id="cd00884">
    <property type="entry name" value="beta_CA_cladeB"/>
    <property type="match status" value="1"/>
</dbReference>
<comment type="cofactor">
    <cofactor evidence="7">
        <name>Zn(2+)</name>
        <dbReference type="ChEBI" id="CHEBI:29105"/>
    </cofactor>
    <text evidence="7">Binds 1 zinc ion per subunit.</text>
</comment>
<reference evidence="10" key="1">
    <citation type="submission" date="2016-10" db="EMBL/GenBank/DDBJ databases">
        <authorList>
            <person name="Varghese N."/>
            <person name="Submissions S."/>
        </authorList>
    </citation>
    <scope>NUCLEOTIDE SEQUENCE [LARGE SCALE GENOMIC DNA]</scope>
    <source>
        <strain evidence="10">DSM 21857</strain>
    </source>
</reference>
<gene>
    <name evidence="9" type="ORF">SAMN03080618_03515</name>
</gene>
<evidence type="ECO:0000256" key="5">
    <source>
        <dbReference type="ARBA" id="ARBA00023239"/>
    </source>
</evidence>
<dbReference type="AlphaFoldDB" id="A0A1I3SZ35"/>
<dbReference type="InterPro" id="IPR036874">
    <property type="entry name" value="Carbonic_anhydrase_sf"/>
</dbReference>
<feature type="binding site" evidence="7">
    <location>
        <position position="53"/>
    </location>
    <ligand>
        <name>Zn(2+)</name>
        <dbReference type="ChEBI" id="CHEBI:29105"/>
    </ligand>
</feature>
<dbReference type="GO" id="GO:0008270">
    <property type="term" value="F:zinc ion binding"/>
    <property type="evidence" value="ECO:0007669"/>
    <property type="project" value="UniProtKB-UniRule"/>
</dbReference>
<feature type="binding site" evidence="7">
    <location>
        <position position="117"/>
    </location>
    <ligand>
        <name>Zn(2+)</name>
        <dbReference type="ChEBI" id="CHEBI:29105"/>
    </ligand>
</feature>
<dbReference type="InterPro" id="IPR045066">
    <property type="entry name" value="Beta_CA_cladeB"/>
</dbReference>
<dbReference type="InterPro" id="IPR015892">
    <property type="entry name" value="Carbonic_anhydrase_CS"/>
</dbReference>
<dbReference type="PANTHER" id="PTHR11002:SF76">
    <property type="entry name" value="CARBONIC ANHYDRASE"/>
    <property type="match status" value="1"/>
</dbReference>
<dbReference type="EMBL" id="FORF01000038">
    <property type="protein sequence ID" value="SFJ63720.1"/>
    <property type="molecule type" value="Genomic_DNA"/>
</dbReference>
<dbReference type="SMART" id="SM00947">
    <property type="entry name" value="Pro_CA"/>
    <property type="match status" value="1"/>
</dbReference>
<dbReference type="EC" id="4.2.1.1" evidence="2 8"/>
<dbReference type="Pfam" id="PF00484">
    <property type="entry name" value="Pro_CA"/>
    <property type="match status" value="1"/>
</dbReference>
<comment type="function">
    <text evidence="8">Reversible hydration of carbon dioxide.</text>
</comment>
<dbReference type="GO" id="GO:0015976">
    <property type="term" value="P:carbon utilization"/>
    <property type="evidence" value="ECO:0007669"/>
    <property type="project" value="InterPro"/>
</dbReference>
<evidence type="ECO:0000256" key="8">
    <source>
        <dbReference type="RuleBase" id="RU003956"/>
    </source>
</evidence>
<evidence type="ECO:0000256" key="4">
    <source>
        <dbReference type="ARBA" id="ARBA00022833"/>
    </source>
</evidence>
<dbReference type="Gene3D" id="3.40.1050.10">
    <property type="entry name" value="Carbonic anhydrase"/>
    <property type="match status" value="1"/>
</dbReference>
<evidence type="ECO:0000256" key="6">
    <source>
        <dbReference type="ARBA" id="ARBA00048348"/>
    </source>
</evidence>
<dbReference type="Proteomes" id="UP000242763">
    <property type="component" value="Unassembled WGS sequence"/>
</dbReference>
<keyword evidence="10" id="KW-1185">Reference proteome</keyword>
<dbReference type="OrthoDB" id="9797527at2"/>
<dbReference type="SUPFAM" id="SSF53056">
    <property type="entry name" value="beta-carbonic anhydrase, cab"/>
    <property type="match status" value="1"/>
</dbReference>
<dbReference type="GO" id="GO:0004089">
    <property type="term" value="F:carbonate dehydratase activity"/>
    <property type="evidence" value="ECO:0007669"/>
    <property type="project" value="UniProtKB-UniRule"/>
</dbReference>
<evidence type="ECO:0000256" key="3">
    <source>
        <dbReference type="ARBA" id="ARBA00022723"/>
    </source>
</evidence>
<evidence type="ECO:0000256" key="7">
    <source>
        <dbReference type="PIRSR" id="PIRSR601765-1"/>
    </source>
</evidence>